<comment type="caution">
    <text evidence="1">The sequence shown here is derived from an EMBL/GenBank/DDBJ whole genome shotgun (WGS) entry which is preliminary data.</text>
</comment>
<protein>
    <submittedName>
        <fullName evidence="1">Uncharacterized protein</fullName>
    </submittedName>
</protein>
<proteinExistence type="predicted"/>
<reference evidence="1" key="1">
    <citation type="submission" date="2022-08" db="EMBL/GenBank/DDBJ databases">
        <title>Genome Sequence of Lecanicillium fungicola.</title>
        <authorList>
            <person name="Buettner E."/>
        </authorList>
    </citation>
    <scope>NUCLEOTIDE SEQUENCE</scope>
    <source>
        <strain evidence="1">Babe33</strain>
    </source>
</reference>
<keyword evidence="2" id="KW-1185">Reference proteome</keyword>
<dbReference type="Proteomes" id="UP001143910">
    <property type="component" value="Unassembled WGS sequence"/>
</dbReference>
<gene>
    <name evidence="1" type="ORF">NQ176_g10460</name>
</gene>
<organism evidence="1 2">
    <name type="scientific">Zarea fungicola</name>
    <dbReference type="NCBI Taxonomy" id="93591"/>
    <lineage>
        <taxon>Eukaryota</taxon>
        <taxon>Fungi</taxon>
        <taxon>Dikarya</taxon>
        <taxon>Ascomycota</taxon>
        <taxon>Pezizomycotina</taxon>
        <taxon>Sordariomycetes</taxon>
        <taxon>Hypocreomycetidae</taxon>
        <taxon>Hypocreales</taxon>
        <taxon>Cordycipitaceae</taxon>
        <taxon>Zarea</taxon>
    </lineage>
</organism>
<name>A0ACC1MGI0_9HYPO</name>
<sequence length="102" mass="11149">MASLLYSRLEKTGNFTLLSGNPTPCLQVCFYYSPNGVLSDDKTVNTRETQRIVHALIQRGFMVDYAPGEIGSFLRVVVNVQTLPSTIEGLARALNEVGAQGQ</sequence>
<evidence type="ECO:0000313" key="2">
    <source>
        <dbReference type="Proteomes" id="UP001143910"/>
    </source>
</evidence>
<accession>A0ACC1MGI0</accession>
<dbReference type="EMBL" id="JANJQO010002862">
    <property type="protein sequence ID" value="KAJ2965764.1"/>
    <property type="molecule type" value="Genomic_DNA"/>
</dbReference>
<evidence type="ECO:0000313" key="1">
    <source>
        <dbReference type="EMBL" id="KAJ2965764.1"/>
    </source>
</evidence>